<dbReference type="AlphaFoldDB" id="A0A8X8ASV2"/>
<feature type="region of interest" description="Disordered" evidence="1">
    <location>
        <begin position="211"/>
        <end position="244"/>
    </location>
</feature>
<comment type="caution">
    <text evidence="2">The sequence shown here is derived from an EMBL/GenBank/DDBJ whole genome shotgun (WGS) entry which is preliminary data.</text>
</comment>
<dbReference type="Proteomes" id="UP000886595">
    <property type="component" value="Unassembled WGS sequence"/>
</dbReference>
<organism evidence="2 3">
    <name type="scientific">Brassica carinata</name>
    <name type="common">Ethiopian mustard</name>
    <name type="synonym">Abyssinian cabbage</name>
    <dbReference type="NCBI Taxonomy" id="52824"/>
    <lineage>
        <taxon>Eukaryota</taxon>
        <taxon>Viridiplantae</taxon>
        <taxon>Streptophyta</taxon>
        <taxon>Embryophyta</taxon>
        <taxon>Tracheophyta</taxon>
        <taxon>Spermatophyta</taxon>
        <taxon>Magnoliopsida</taxon>
        <taxon>eudicotyledons</taxon>
        <taxon>Gunneridae</taxon>
        <taxon>Pentapetalae</taxon>
        <taxon>rosids</taxon>
        <taxon>malvids</taxon>
        <taxon>Brassicales</taxon>
        <taxon>Brassicaceae</taxon>
        <taxon>Brassiceae</taxon>
        <taxon>Brassica</taxon>
    </lineage>
</organism>
<feature type="compositionally biased region" description="Pro residues" evidence="1">
    <location>
        <begin position="220"/>
        <end position="231"/>
    </location>
</feature>
<accession>A0A8X8ASV2</accession>
<feature type="region of interest" description="Disordered" evidence="1">
    <location>
        <begin position="84"/>
        <end position="111"/>
    </location>
</feature>
<feature type="compositionally biased region" description="Low complexity" evidence="1">
    <location>
        <begin position="232"/>
        <end position="244"/>
    </location>
</feature>
<sequence>MNSPAEDLAAENNYGGVEALGKSSRKMVSAGGLDSATRVNCQLVLGGLGGFPFGSACLNQPKVPISPAKAPSTAQPRSLIPGSCSCEGSSTAHSPKSHSPISPVAPAKAPSTAKSPTAHSCFSYFSGEGSVDCSTSKAHSLFLQLHRQLQQWLIRLSPLFPHPRTLLLTHRLCLRPKLQQRPQLNILLRHPHKLSKIIPCYSSKALTIYPEKPPKSTPASPAPEKTPPSSPTPSDNNMAPAPSPSAATVVTVTSVMSTLFTVAFTVSMFV</sequence>
<reference evidence="2 3" key="1">
    <citation type="submission" date="2020-02" db="EMBL/GenBank/DDBJ databases">
        <authorList>
            <person name="Ma Q."/>
            <person name="Huang Y."/>
            <person name="Song X."/>
            <person name="Pei D."/>
        </authorList>
    </citation>
    <scope>NUCLEOTIDE SEQUENCE [LARGE SCALE GENOMIC DNA]</scope>
    <source>
        <strain evidence="2">Sxm20200214</strain>
        <tissue evidence="2">Leaf</tissue>
    </source>
</reference>
<evidence type="ECO:0000313" key="3">
    <source>
        <dbReference type="Proteomes" id="UP000886595"/>
    </source>
</evidence>
<keyword evidence="3" id="KW-1185">Reference proteome</keyword>
<name>A0A8X8ASV2_BRACI</name>
<evidence type="ECO:0000313" key="2">
    <source>
        <dbReference type="EMBL" id="KAG2310523.1"/>
    </source>
</evidence>
<gene>
    <name evidence="2" type="ORF">Bca52824_022080</name>
</gene>
<protein>
    <submittedName>
        <fullName evidence="2">Uncharacterized protein</fullName>
    </submittedName>
</protein>
<dbReference type="EMBL" id="JAAMPC010000005">
    <property type="protein sequence ID" value="KAG2310523.1"/>
    <property type="molecule type" value="Genomic_DNA"/>
</dbReference>
<proteinExistence type="predicted"/>
<feature type="compositionally biased region" description="Polar residues" evidence="1">
    <location>
        <begin position="86"/>
        <end position="100"/>
    </location>
</feature>
<evidence type="ECO:0000256" key="1">
    <source>
        <dbReference type="SAM" id="MobiDB-lite"/>
    </source>
</evidence>